<dbReference type="SUPFAM" id="SSF160631">
    <property type="entry name" value="SMI1/KNR4-like"/>
    <property type="match status" value="1"/>
</dbReference>
<feature type="compositionally biased region" description="Low complexity" evidence="2">
    <location>
        <begin position="240"/>
        <end position="254"/>
    </location>
</feature>
<dbReference type="Gene3D" id="3.40.1580.10">
    <property type="entry name" value="SMI1/KNR4-like"/>
    <property type="match status" value="1"/>
</dbReference>
<feature type="region of interest" description="Disordered" evidence="2">
    <location>
        <begin position="228"/>
        <end position="258"/>
    </location>
</feature>
<dbReference type="EMBL" id="JAANYQ010000016">
    <property type="protein sequence ID" value="KAF4120541.1"/>
    <property type="molecule type" value="Genomic_DNA"/>
</dbReference>
<dbReference type="OrthoDB" id="2305498at2759"/>
<dbReference type="GO" id="GO:0043332">
    <property type="term" value="C:mating projection tip"/>
    <property type="evidence" value="ECO:0007669"/>
    <property type="project" value="TreeGrafter"/>
</dbReference>
<comment type="caution">
    <text evidence="4">The sequence shown here is derived from an EMBL/GenBank/DDBJ whole genome shotgun (WGS) entry which is preliminary data.</text>
</comment>
<evidence type="ECO:0000259" key="3">
    <source>
        <dbReference type="SMART" id="SM00860"/>
    </source>
</evidence>
<dbReference type="RefSeq" id="XP_035319193.1">
    <property type="nucleotide sequence ID" value="XM_035464955.1"/>
</dbReference>
<name>A0A9P5D1J8_9HYPO</name>
<dbReference type="AlphaFoldDB" id="A0A9P5D1J8"/>
<evidence type="ECO:0000256" key="1">
    <source>
        <dbReference type="ARBA" id="ARBA00005303"/>
    </source>
</evidence>
<dbReference type="PIRSF" id="PIRSF017023">
    <property type="entry name" value="KNR4"/>
    <property type="match status" value="1"/>
</dbReference>
<proteinExistence type="inferred from homology"/>
<dbReference type="SMART" id="SM00860">
    <property type="entry name" value="SMI1_KNR4"/>
    <property type="match status" value="1"/>
</dbReference>
<evidence type="ECO:0000256" key="2">
    <source>
        <dbReference type="SAM" id="MobiDB-lite"/>
    </source>
</evidence>
<gene>
    <name evidence="4" type="ORF">GMORB2_2979</name>
</gene>
<feature type="region of interest" description="Disordered" evidence="2">
    <location>
        <begin position="20"/>
        <end position="128"/>
    </location>
</feature>
<dbReference type="GO" id="GO:0070880">
    <property type="term" value="P:fungal-type cell wall beta-glucan biosynthetic process"/>
    <property type="evidence" value="ECO:0007669"/>
    <property type="project" value="TreeGrafter"/>
</dbReference>
<dbReference type="InterPro" id="IPR018958">
    <property type="entry name" value="Knr4/Smi1-like_dom"/>
</dbReference>
<dbReference type="InterPro" id="IPR051873">
    <property type="entry name" value="KNR4/SMI1_regulator"/>
</dbReference>
<reference evidence="4" key="1">
    <citation type="submission" date="2020-03" db="EMBL/GenBank/DDBJ databases">
        <title>Site-based positive gene gene selection in Geosmithia morbida across the United States reveals a broad range of putative effectors and factors for local host and environmental adapation.</title>
        <authorList>
            <person name="Onufrak A."/>
            <person name="Murdoch R.W."/>
            <person name="Gazis R."/>
            <person name="Huff M."/>
            <person name="Staton M."/>
            <person name="Klingeman W."/>
            <person name="Hadziabdic D."/>
        </authorList>
    </citation>
    <scope>NUCLEOTIDE SEQUENCE</scope>
    <source>
        <strain evidence="4">1262</strain>
    </source>
</reference>
<feature type="region of interest" description="Disordered" evidence="2">
    <location>
        <begin position="382"/>
        <end position="552"/>
    </location>
</feature>
<comment type="similarity">
    <text evidence="1">Belongs to the KNR4/SMI1 family.</text>
</comment>
<evidence type="ECO:0000313" key="4">
    <source>
        <dbReference type="EMBL" id="KAF4120541.1"/>
    </source>
</evidence>
<keyword evidence="5" id="KW-1185">Reference proteome</keyword>
<dbReference type="PANTHER" id="PTHR47432:SF1">
    <property type="entry name" value="CELL WALL ASSEMBLY REGULATOR SMI1"/>
    <property type="match status" value="1"/>
</dbReference>
<dbReference type="Pfam" id="PF09346">
    <property type="entry name" value="SMI1_KNR4"/>
    <property type="match status" value="1"/>
</dbReference>
<dbReference type="InterPro" id="IPR009203">
    <property type="entry name" value="Knr4/Smi1"/>
</dbReference>
<dbReference type="PANTHER" id="PTHR47432">
    <property type="entry name" value="CELL WALL ASSEMBLY REGULATOR SMI1"/>
    <property type="match status" value="1"/>
</dbReference>
<feature type="compositionally biased region" description="Polar residues" evidence="2">
    <location>
        <begin position="40"/>
        <end position="54"/>
    </location>
</feature>
<feature type="compositionally biased region" description="Low complexity" evidence="2">
    <location>
        <begin position="486"/>
        <end position="513"/>
    </location>
</feature>
<accession>A0A9P5D1J8</accession>
<protein>
    <submittedName>
        <fullName evidence="4">SMI1 / KNR4 family (SUKH-1)</fullName>
    </submittedName>
</protein>
<dbReference type="GeneID" id="55969207"/>
<dbReference type="InterPro" id="IPR037883">
    <property type="entry name" value="Knr4/Smi1-like_sf"/>
</dbReference>
<dbReference type="Proteomes" id="UP000749293">
    <property type="component" value="Unassembled WGS sequence"/>
</dbReference>
<organism evidence="4 5">
    <name type="scientific">Geosmithia morbida</name>
    <dbReference type="NCBI Taxonomy" id="1094350"/>
    <lineage>
        <taxon>Eukaryota</taxon>
        <taxon>Fungi</taxon>
        <taxon>Dikarya</taxon>
        <taxon>Ascomycota</taxon>
        <taxon>Pezizomycotina</taxon>
        <taxon>Sordariomycetes</taxon>
        <taxon>Hypocreomycetidae</taxon>
        <taxon>Hypocreales</taxon>
        <taxon>Bionectriaceae</taxon>
        <taxon>Geosmithia</taxon>
    </lineage>
</organism>
<feature type="compositionally biased region" description="Basic and acidic residues" evidence="2">
    <location>
        <begin position="527"/>
        <end position="552"/>
    </location>
</feature>
<feature type="domain" description="Knr4/Smi1-like" evidence="3">
    <location>
        <begin position="151"/>
        <end position="334"/>
    </location>
</feature>
<sequence>MANLFGAAFRDFWHTMTSYDRHSTYDSPQRSGRHVPLQDGRTSGLFTGVATASDSRPDVSSPFYDEHSRASPSAGGIPGSPGGPYSPGLRSMAAKNASQTDGFEVQSPGEVPMQSFEDGQPPPPPIRHSWRRIDAWAEENYPELFDQLGEGATVNDLNELEHQLDCSLPQDVRESLMVHDGQERGGYPTGIIFGSMLLDCEEIVHEFQNWRIVNQEFLAEAQHAAQQTTVPSKAFGGGSSEASSSRQRAASQGSNPDEWRHSLLSKQDCVPPNAVRKAYAHPAWIPLVRDWGGNNIAVDLAPGPKGRWGQIIMFGRDYDTKYVVARSWSAFIASVADDLNSGKWFVDEDTNELKLREFRETRVEPGYFSILRWRMDQKYGRRAAQRRSMAPQPRGGAAGSPLGSRSSSPYASPVDGGAAPDARGRSMQRLRDSSPLTSPMRGAGFGKPPALGRVTEETPIPELMTAHIEPSKLVEVETPLEQPAGAASASASSTAATSSTATPATTAPTSTTSEPAGKPARPSSESKTGKDKENVAPEADGKTDETMKEIEI</sequence>
<evidence type="ECO:0000313" key="5">
    <source>
        <dbReference type="Proteomes" id="UP000749293"/>
    </source>
</evidence>